<sequence>MTVPATHALETSLPKGDLAARAARVAAIAAQYAEDVDRQGRFPRETVDALKAEQLLGIQIPAELGGENAGFAAIAEICTTLGQACASSAMIFAMHHIKCSSLVEHAQDNAWQRSFMARVADAQLLLGSATTEGGIGGNLRNSICAIEIDGDTCRLEKDATVISYGSEADAILITSRAHKDAAPSDQVMTVFLKGQYSLEKTVDWDTLGMRGTRSDGFLFKGEAPAVQILPKPFADIAAQSMLAASHILWSGVWYGIAVDAVVRAQSFVRAAARKSQNTAQMGQMPPGALHLAQAANLLQLVRSNVVAALHAYEEAKNDGDKLSSFGFSVTMNNVKIASSETIIDIINQAMLICGIMGYKNGTPYSLGRHLRDAHSARLMISNDRILANTSTMLLVHKLDTHLLG</sequence>
<dbReference type="OrthoDB" id="2986495at2"/>
<evidence type="ECO:0000259" key="6">
    <source>
        <dbReference type="Pfam" id="PF02771"/>
    </source>
</evidence>
<comment type="caution">
    <text evidence="7">The sequence shown here is derived from an EMBL/GenBank/DDBJ whole genome shotgun (WGS) entry which is preliminary data.</text>
</comment>
<dbReference type="InterPro" id="IPR046373">
    <property type="entry name" value="Acyl-CoA_Oxase/DH_mid-dom_sf"/>
</dbReference>
<dbReference type="InterPro" id="IPR013786">
    <property type="entry name" value="AcylCoA_DH/ox_N"/>
</dbReference>
<dbReference type="InterPro" id="IPR009075">
    <property type="entry name" value="AcylCo_DH/oxidase_C"/>
</dbReference>
<keyword evidence="3" id="KW-0285">Flavoprotein</keyword>
<dbReference type="Pfam" id="PF02771">
    <property type="entry name" value="Acyl-CoA_dh_N"/>
    <property type="match status" value="1"/>
</dbReference>
<evidence type="ECO:0000256" key="4">
    <source>
        <dbReference type="ARBA" id="ARBA00022827"/>
    </source>
</evidence>
<dbReference type="InterPro" id="IPR009100">
    <property type="entry name" value="AcylCoA_DH/oxidase_NM_dom_sf"/>
</dbReference>
<dbReference type="InterPro" id="IPR036250">
    <property type="entry name" value="AcylCo_DH-like_C"/>
</dbReference>
<dbReference type="PIRSF" id="PIRSF016578">
    <property type="entry name" value="HsaA"/>
    <property type="match status" value="1"/>
</dbReference>
<dbReference type="InterPro" id="IPR037069">
    <property type="entry name" value="AcylCoA_DH/ox_N_sf"/>
</dbReference>
<gene>
    <name evidence="7" type="ORF">DXT89_22450</name>
</gene>
<dbReference type="Proteomes" id="UP000436911">
    <property type="component" value="Unassembled WGS sequence"/>
</dbReference>
<evidence type="ECO:0000313" key="7">
    <source>
        <dbReference type="EMBL" id="KAA3521934.1"/>
    </source>
</evidence>
<dbReference type="Gene3D" id="1.20.140.10">
    <property type="entry name" value="Butyryl-CoA Dehydrogenase, subunit A, domain 3"/>
    <property type="match status" value="1"/>
</dbReference>
<dbReference type="GO" id="GO:0003995">
    <property type="term" value="F:acyl-CoA dehydrogenase activity"/>
    <property type="evidence" value="ECO:0007669"/>
    <property type="project" value="TreeGrafter"/>
</dbReference>
<feature type="domain" description="Acyl-CoA dehydrogenase/oxidase N-terminal" evidence="6">
    <location>
        <begin position="29"/>
        <end position="119"/>
    </location>
</feature>
<name>A0A368NI94_AGRVI</name>
<feature type="domain" description="Acyl-CoA dehydrogenase/oxidase C-terminal" evidence="5">
    <location>
        <begin position="256"/>
        <end position="378"/>
    </location>
</feature>
<dbReference type="SUPFAM" id="SSF56645">
    <property type="entry name" value="Acyl-CoA dehydrogenase NM domain-like"/>
    <property type="match status" value="1"/>
</dbReference>
<dbReference type="SUPFAM" id="SSF47203">
    <property type="entry name" value="Acyl-CoA dehydrogenase C-terminal domain-like"/>
    <property type="match status" value="1"/>
</dbReference>
<accession>A0A368NI94</accession>
<dbReference type="Gene3D" id="1.10.540.10">
    <property type="entry name" value="Acyl-CoA dehydrogenase/oxidase, N-terminal domain"/>
    <property type="match status" value="1"/>
</dbReference>
<organism evidence="7 8">
    <name type="scientific">Agrobacterium vitis</name>
    <name type="common">Rhizobium vitis</name>
    <dbReference type="NCBI Taxonomy" id="373"/>
    <lineage>
        <taxon>Bacteria</taxon>
        <taxon>Pseudomonadati</taxon>
        <taxon>Pseudomonadota</taxon>
        <taxon>Alphaproteobacteria</taxon>
        <taxon>Hyphomicrobiales</taxon>
        <taxon>Rhizobiaceae</taxon>
        <taxon>Rhizobium/Agrobacterium group</taxon>
        <taxon>Agrobacterium</taxon>
    </lineage>
</organism>
<dbReference type="EMBL" id="QUSG01000020">
    <property type="protein sequence ID" value="KAA3521934.1"/>
    <property type="molecule type" value="Genomic_DNA"/>
</dbReference>
<dbReference type="GO" id="GO:0050660">
    <property type="term" value="F:flavin adenine dinucleotide binding"/>
    <property type="evidence" value="ECO:0007669"/>
    <property type="project" value="InterPro"/>
</dbReference>
<comment type="similarity">
    <text evidence="2">Belongs to the acyl-CoA dehydrogenase family.</text>
</comment>
<dbReference type="AlphaFoldDB" id="A0A368NI94"/>
<dbReference type="PANTHER" id="PTHR43884:SF12">
    <property type="entry name" value="ISOVALERYL-COA DEHYDROGENASE, MITOCHONDRIAL-RELATED"/>
    <property type="match status" value="1"/>
</dbReference>
<protein>
    <submittedName>
        <fullName evidence="7">Acyl-CoA dehydrogenase</fullName>
    </submittedName>
</protein>
<keyword evidence="4" id="KW-0274">FAD</keyword>
<evidence type="ECO:0000256" key="3">
    <source>
        <dbReference type="ARBA" id="ARBA00022630"/>
    </source>
</evidence>
<dbReference type="Pfam" id="PF00441">
    <property type="entry name" value="Acyl-CoA_dh_1"/>
    <property type="match status" value="1"/>
</dbReference>
<dbReference type="GeneID" id="60684820"/>
<evidence type="ECO:0000256" key="1">
    <source>
        <dbReference type="ARBA" id="ARBA00001974"/>
    </source>
</evidence>
<reference evidence="7 8" key="1">
    <citation type="submission" date="2018-08" db="EMBL/GenBank/DDBJ databases">
        <title>Genome sequencing of Agrobacterium vitis strain ICMP 10754.</title>
        <authorList>
            <person name="Visnovsky S.B."/>
            <person name="Pitman A.R."/>
        </authorList>
    </citation>
    <scope>NUCLEOTIDE SEQUENCE [LARGE SCALE GENOMIC DNA]</scope>
    <source>
        <strain evidence="7 8">ICMP 10754</strain>
    </source>
</reference>
<proteinExistence type="inferred from homology"/>
<comment type="cofactor">
    <cofactor evidence="1">
        <name>FAD</name>
        <dbReference type="ChEBI" id="CHEBI:57692"/>
    </cofactor>
</comment>
<evidence type="ECO:0000259" key="5">
    <source>
        <dbReference type="Pfam" id="PF00441"/>
    </source>
</evidence>
<evidence type="ECO:0000256" key="2">
    <source>
        <dbReference type="ARBA" id="ARBA00009347"/>
    </source>
</evidence>
<evidence type="ECO:0000313" key="8">
    <source>
        <dbReference type="Proteomes" id="UP000436911"/>
    </source>
</evidence>
<dbReference type="RefSeq" id="WP_060716877.1">
    <property type="nucleotide sequence ID" value="NZ_CP055265.1"/>
</dbReference>
<dbReference type="Gene3D" id="2.40.110.10">
    <property type="entry name" value="Butyryl-CoA Dehydrogenase, subunit A, domain 2"/>
    <property type="match status" value="1"/>
</dbReference>
<dbReference type="PANTHER" id="PTHR43884">
    <property type="entry name" value="ACYL-COA DEHYDROGENASE"/>
    <property type="match status" value="1"/>
</dbReference>